<accession>H2KPR3</accession>
<organism evidence="11 12">
    <name type="scientific">Clonorchis sinensis</name>
    <name type="common">Chinese liver fluke</name>
    <dbReference type="NCBI Taxonomy" id="79923"/>
    <lineage>
        <taxon>Eukaryota</taxon>
        <taxon>Metazoa</taxon>
        <taxon>Spiralia</taxon>
        <taxon>Lophotrochozoa</taxon>
        <taxon>Platyhelminthes</taxon>
        <taxon>Trematoda</taxon>
        <taxon>Digenea</taxon>
        <taxon>Opisthorchiida</taxon>
        <taxon>Opisthorchiata</taxon>
        <taxon>Opisthorchiidae</taxon>
        <taxon>Clonorchis</taxon>
    </lineage>
</organism>
<evidence type="ECO:0000256" key="7">
    <source>
        <dbReference type="ARBA" id="ARBA00023125"/>
    </source>
</evidence>
<feature type="compositionally biased region" description="Polar residues" evidence="10">
    <location>
        <begin position="436"/>
        <end position="450"/>
    </location>
</feature>
<dbReference type="GO" id="GO:0006325">
    <property type="term" value="P:chromatin organization"/>
    <property type="evidence" value="ECO:0007669"/>
    <property type="project" value="UniProtKB-KW"/>
</dbReference>
<evidence type="ECO:0000313" key="12">
    <source>
        <dbReference type="Proteomes" id="UP000008909"/>
    </source>
</evidence>
<keyword evidence="12" id="KW-1185">Reference proteome</keyword>
<feature type="compositionally biased region" description="Basic and acidic residues" evidence="10">
    <location>
        <begin position="809"/>
        <end position="824"/>
    </location>
</feature>
<feature type="compositionally biased region" description="Polar residues" evidence="10">
    <location>
        <begin position="195"/>
        <end position="217"/>
    </location>
</feature>
<feature type="region of interest" description="Disordered" evidence="10">
    <location>
        <begin position="195"/>
        <end position="243"/>
    </location>
</feature>
<keyword evidence="3" id="KW-0678">Repressor</keyword>
<dbReference type="GO" id="GO:0000403">
    <property type="term" value="F:Y-form DNA binding"/>
    <property type="evidence" value="ECO:0007669"/>
    <property type="project" value="TreeGrafter"/>
</dbReference>
<dbReference type="PANTHER" id="PTHR12693">
    <property type="entry name" value="MENIN"/>
    <property type="match status" value="1"/>
</dbReference>
<keyword evidence="4" id="KW-0597">Phosphoprotein</keyword>
<feature type="region of interest" description="Disordered" evidence="10">
    <location>
        <begin position="425"/>
        <end position="468"/>
    </location>
</feature>
<dbReference type="Proteomes" id="UP000008909">
    <property type="component" value="Unassembled WGS sequence"/>
</dbReference>
<keyword evidence="9" id="KW-0539">Nucleus</keyword>
<gene>
    <name evidence="11" type="ORF">CLF_102475</name>
</gene>
<evidence type="ECO:0000256" key="6">
    <source>
        <dbReference type="ARBA" id="ARBA00023015"/>
    </source>
</evidence>
<feature type="region of interest" description="Disordered" evidence="10">
    <location>
        <begin position="1058"/>
        <end position="1125"/>
    </location>
</feature>
<keyword evidence="5" id="KW-0156">Chromatin regulator</keyword>
<evidence type="ECO:0000256" key="8">
    <source>
        <dbReference type="ARBA" id="ARBA00023163"/>
    </source>
</evidence>
<reference evidence="11" key="1">
    <citation type="journal article" date="2011" name="Genome Biol.">
        <title>The draft genome of the carcinogenic human liver fluke Clonorchis sinensis.</title>
        <authorList>
            <person name="Wang X."/>
            <person name="Chen W."/>
            <person name="Huang Y."/>
            <person name="Sun J."/>
            <person name="Men J."/>
            <person name="Liu H."/>
            <person name="Luo F."/>
            <person name="Guo L."/>
            <person name="Lv X."/>
            <person name="Deng C."/>
            <person name="Zhou C."/>
            <person name="Fan Y."/>
            <person name="Li X."/>
            <person name="Huang L."/>
            <person name="Hu Y."/>
            <person name="Liang C."/>
            <person name="Hu X."/>
            <person name="Xu J."/>
            <person name="Yu X."/>
        </authorList>
    </citation>
    <scope>NUCLEOTIDE SEQUENCE [LARGE SCALE GENOMIC DNA]</scope>
    <source>
        <strain evidence="11">Henan</strain>
    </source>
</reference>
<dbReference type="GO" id="GO:0035097">
    <property type="term" value="C:histone methyltransferase complex"/>
    <property type="evidence" value="ECO:0007669"/>
    <property type="project" value="TreeGrafter"/>
</dbReference>
<keyword evidence="7" id="KW-0238">DNA-binding</keyword>
<feature type="region of interest" description="Disordered" evidence="10">
    <location>
        <begin position="809"/>
        <end position="862"/>
    </location>
</feature>
<feature type="region of interest" description="Disordered" evidence="10">
    <location>
        <begin position="877"/>
        <end position="955"/>
    </location>
</feature>
<dbReference type="EMBL" id="DF142930">
    <property type="protein sequence ID" value="GAA29875.2"/>
    <property type="molecule type" value="Genomic_DNA"/>
</dbReference>
<feature type="compositionally biased region" description="Polar residues" evidence="10">
    <location>
        <begin position="231"/>
        <end position="243"/>
    </location>
</feature>
<dbReference type="InterPro" id="IPR007747">
    <property type="entry name" value="Menin"/>
</dbReference>
<evidence type="ECO:0000313" key="11">
    <source>
        <dbReference type="EMBL" id="GAA29875.2"/>
    </source>
</evidence>
<dbReference type="GO" id="GO:0000785">
    <property type="term" value="C:chromatin"/>
    <property type="evidence" value="ECO:0007669"/>
    <property type="project" value="TreeGrafter"/>
</dbReference>
<keyword evidence="8" id="KW-0804">Transcription</keyword>
<feature type="region of interest" description="Disordered" evidence="10">
    <location>
        <begin position="134"/>
        <end position="178"/>
    </location>
</feature>
<name>H2KPR3_CLOSI</name>
<dbReference type="GO" id="GO:0003682">
    <property type="term" value="F:chromatin binding"/>
    <property type="evidence" value="ECO:0007669"/>
    <property type="project" value="TreeGrafter"/>
</dbReference>
<feature type="compositionally biased region" description="Polar residues" evidence="10">
    <location>
        <begin position="924"/>
        <end position="951"/>
    </location>
</feature>
<feature type="compositionally biased region" description="Polar residues" evidence="10">
    <location>
        <begin position="1058"/>
        <end position="1089"/>
    </location>
</feature>
<dbReference type="GO" id="GO:0008285">
    <property type="term" value="P:negative regulation of cell population proliferation"/>
    <property type="evidence" value="ECO:0007669"/>
    <property type="project" value="TreeGrafter"/>
</dbReference>
<evidence type="ECO:0000256" key="9">
    <source>
        <dbReference type="ARBA" id="ARBA00023242"/>
    </source>
</evidence>
<evidence type="ECO:0000256" key="2">
    <source>
        <dbReference type="ARBA" id="ARBA00021162"/>
    </source>
</evidence>
<dbReference type="CDD" id="cd14456">
    <property type="entry name" value="Menin"/>
    <property type="match status" value="1"/>
</dbReference>
<feature type="compositionally biased region" description="Polar residues" evidence="10">
    <location>
        <begin position="877"/>
        <end position="897"/>
    </location>
</feature>
<protein>
    <recommendedName>
        <fullName evidence="2">Menin</fullName>
    </recommendedName>
</protein>
<dbReference type="PANTHER" id="PTHR12693:SF3">
    <property type="entry name" value="MENIN"/>
    <property type="match status" value="1"/>
</dbReference>
<reference key="2">
    <citation type="submission" date="2011-10" db="EMBL/GenBank/DDBJ databases">
        <title>The genome and transcriptome sequence of Clonorchis sinensis provide insights into the carcinogenic liver fluke.</title>
        <authorList>
            <person name="Wang X."/>
            <person name="Huang Y."/>
            <person name="Chen W."/>
            <person name="Liu H."/>
            <person name="Guo L."/>
            <person name="Chen Y."/>
            <person name="Luo F."/>
            <person name="Zhou W."/>
            <person name="Sun J."/>
            <person name="Mao Q."/>
            <person name="Liang P."/>
            <person name="Zhou C."/>
            <person name="Tian Y."/>
            <person name="Men J."/>
            <person name="Lv X."/>
            <person name="Huang L."/>
            <person name="Zhou J."/>
            <person name="Hu Y."/>
            <person name="Li R."/>
            <person name="Zhang F."/>
            <person name="Lei H."/>
            <person name="Li X."/>
            <person name="Hu X."/>
            <person name="Liang C."/>
            <person name="Xu J."/>
            <person name="Wu Z."/>
            <person name="Yu X."/>
        </authorList>
    </citation>
    <scope>NUCLEOTIDE SEQUENCE</scope>
    <source>
        <strain>Henan</strain>
    </source>
</reference>
<evidence type="ECO:0000256" key="10">
    <source>
        <dbReference type="SAM" id="MobiDB-lite"/>
    </source>
</evidence>
<sequence length="1260" mass="137172">MTLRGGQSTGSIRTWRRHFPLSSVNSVVDLMREILTSSGFQLPLELDTGETGKLSSSFTTEISGADSRGRSTNTIQDTYLIPCVIEPDLAFVSIVLGFIENHLTVTAPEEANQIPKSRPPTTLNVSNSRLSARLRTSSNTVTKIPPSPLSVHNFEAPDPSSLAVSNSPNLSLPEDAGSLSSSSSISASVVSACDNDSNAGQTNDSLTVHRSQRPSQTSHRKSRVTPRRRVSSQSLLATADTPTPFTIHEPLHVVTDSVAPSLVTSGKKRRFSDSTAVANARFPCLTFEEAEKWYQDFYALITTSPKLQPFMETKPESKQVGQSRFATRGLIRAVCEVLRSSMSSGKGKEKLTHTQSIYSFLTTGLLDSFGLAYTTVAACQLLGYSDVDLALSEEHGWVEFGPPDARQSADVATWMHNAHLGSSIYESTGHSDTRSRPSPTVPESSESKPSPLQDRNEESDEATNPPPIRAPPLIHSWLYVNGFPVVCRPRILAVTAAVAALQPGACLPAVTQAPTSAPITSENRSPMFNNPCSDLVTPDGLARHLSSSPAISMQLVTLKHRLLWLFFEAGCLNRYPLGLTNLADLEDAFPSAFGHSVNGIPIENHRRDNEHCTAVDEDRQASSPAENAVSASLEAAATALKLYNQAVAVTNRHYANQHVYPYTCLAGCLYRHGDHRGALHYWSKAAEVIGQYNHSSEDLEIYRELLEIATQLMPHMFRSAAEASRSCSEGLVEADPDGCLYQPANILDDPQCLAYLLAFYDHLCLWEEGSPVPVLHVGWVDKLMVNLARFSRRARRLLVLSVEDSRHAKNEDLPHSPMSKRSDDTSVCSPSLTSKRSSRRTRNTYPGEGTNNPISSAVVSAPSPSFSVTSQALTVLTSSPPVDRPTNSMSPLHSSLPNDKIDRVPSVTRIPNTLRRQKSKVAPSVNSQPVTVNGSSAPSAEVTESSDSVPTGVTDMKHLPSAEVAEVLARIYQEPDQQKADLATDIEEQDGSPSPPPLIDFPNHDDFLSSLVEVCDQRLLNPAFLWGVEPHLPFLPADVAPEEAFTRLLASLESKPSLQTSVSLFPTPPNSGSVCDSTIQGPVSIGNDQKPTEKDPLPAISATDTKPQRDKLEKSPSHLEKTSDDTRLLNDFEDLDDPDLLVHEVPSNLLDTMAGFEREFKLDPLLHEATTGSDELLLSSIMKSETDSESSPHRSSKTSRSVAKTMDELLVHLTLHSTKMISIVELLRAQRLNSSAIKLALTAQSQVCLRRTGLSSLYEV</sequence>
<evidence type="ECO:0000256" key="3">
    <source>
        <dbReference type="ARBA" id="ARBA00022491"/>
    </source>
</evidence>
<dbReference type="GO" id="GO:0000976">
    <property type="term" value="F:transcription cis-regulatory region binding"/>
    <property type="evidence" value="ECO:0007669"/>
    <property type="project" value="TreeGrafter"/>
</dbReference>
<evidence type="ECO:0000256" key="5">
    <source>
        <dbReference type="ARBA" id="ARBA00022853"/>
    </source>
</evidence>
<proteinExistence type="predicted"/>
<evidence type="ECO:0000256" key="4">
    <source>
        <dbReference type="ARBA" id="ARBA00022553"/>
    </source>
</evidence>
<dbReference type="GO" id="GO:0006357">
    <property type="term" value="P:regulation of transcription by RNA polymerase II"/>
    <property type="evidence" value="ECO:0007669"/>
    <property type="project" value="TreeGrafter"/>
</dbReference>
<keyword evidence="6" id="KW-0805">Transcription regulation</keyword>
<feature type="compositionally biased region" description="Basic residues" evidence="10">
    <location>
        <begin position="218"/>
        <end position="230"/>
    </location>
</feature>
<comment type="subcellular location">
    <subcellularLocation>
        <location evidence="1">Nucleus</location>
    </subcellularLocation>
</comment>
<dbReference type="Pfam" id="PF05053">
    <property type="entry name" value="Menin"/>
    <property type="match status" value="4"/>
</dbReference>
<evidence type="ECO:0000256" key="1">
    <source>
        <dbReference type="ARBA" id="ARBA00004123"/>
    </source>
</evidence>
<feature type="compositionally biased region" description="Basic and acidic residues" evidence="10">
    <location>
        <begin position="1106"/>
        <end position="1125"/>
    </location>
</feature>
<dbReference type="GO" id="GO:0045786">
    <property type="term" value="P:negative regulation of cell cycle"/>
    <property type="evidence" value="ECO:0007669"/>
    <property type="project" value="TreeGrafter"/>
</dbReference>
<dbReference type="AlphaFoldDB" id="H2KPR3"/>